<protein>
    <submittedName>
        <fullName evidence="1">Uncharacterized protein</fullName>
    </submittedName>
</protein>
<comment type="caution">
    <text evidence="1">The sequence shown here is derived from an EMBL/GenBank/DDBJ whole genome shotgun (WGS) entry which is preliminary data.</text>
</comment>
<organism evidence="1 2">
    <name type="scientific">Ataeniobius toweri</name>
    <dbReference type="NCBI Taxonomy" id="208326"/>
    <lineage>
        <taxon>Eukaryota</taxon>
        <taxon>Metazoa</taxon>
        <taxon>Chordata</taxon>
        <taxon>Craniata</taxon>
        <taxon>Vertebrata</taxon>
        <taxon>Euteleostomi</taxon>
        <taxon>Actinopterygii</taxon>
        <taxon>Neopterygii</taxon>
        <taxon>Teleostei</taxon>
        <taxon>Neoteleostei</taxon>
        <taxon>Acanthomorphata</taxon>
        <taxon>Ovalentaria</taxon>
        <taxon>Atherinomorphae</taxon>
        <taxon>Cyprinodontiformes</taxon>
        <taxon>Goodeidae</taxon>
        <taxon>Ataeniobius</taxon>
    </lineage>
</organism>
<accession>A0ABU7AGN4</accession>
<gene>
    <name evidence="1" type="ORF">ATANTOWER_023303</name>
</gene>
<dbReference type="EMBL" id="JAHUTI010015002">
    <property type="protein sequence ID" value="MED6237351.1"/>
    <property type="molecule type" value="Genomic_DNA"/>
</dbReference>
<evidence type="ECO:0000313" key="2">
    <source>
        <dbReference type="Proteomes" id="UP001345963"/>
    </source>
</evidence>
<keyword evidence="2" id="KW-1185">Reference proteome</keyword>
<dbReference type="Proteomes" id="UP001345963">
    <property type="component" value="Unassembled WGS sequence"/>
</dbReference>
<sequence>MDEDAEEELFPRMGSHSVPTKESLQAFLSTIVHKVLLQEPKLVIDSFHSCFYNAVPSLTTKESLIELYESKKATNKKVAQMIKPSSEILNSQEQTALNYLLS</sequence>
<reference evidence="1 2" key="1">
    <citation type="submission" date="2021-07" db="EMBL/GenBank/DDBJ databases">
        <authorList>
            <person name="Palmer J.M."/>
        </authorList>
    </citation>
    <scope>NUCLEOTIDE SEQUENCE [LARGE SCALE GENOMIC DNA]</scope>
    <source>
        <strain evidence="1 2">AT_MEX2019</strain>
        <tissue evidence="1">Muscle</tissue>
    </source>
</reference>
<evidence type="ECO:0000313" key="1">
    <source>
        <dbReference type="EMBL" id="MED6237351.1"/>
    </source>
</evidence>
<proteinExistence type="predicted"/>
<name>A0ABU7AGN4_9TELE</name>